<feature type="transmembrane region" description="Helical" evidence="1">
    <location>
        <begin position="45"/>
        <end position="71"/>
    </location>
</feature>
<feature type="transmembrane region" description="Helical" evidence="1">
    <location>
        <begin position="168"/>
        <end position="187"/>
    </location>
</feature>
<feature type="domain" description="Acyltransferase 3" evidence="2">
    <location>
        <begin position="11"/>
        <end position="356"/>
    </location>
</feature>
<dbReference type="RefSeq" id="WP_313323553.1">
    <property type="nucleotide sequence ID" value="NZ_CP134878.1"/>
</dbReference>
<keyword evidence="3" id="KW-0012">Acyltransferase</keyword>
<dbReference type="Proteomes" id="UP001304515">
    <property type="component" value="Chromosome"/>
</dbReference>
<evidence type="ECO:0000313" key="3">
    <source>
        <dbReference type="EMBL" id="WNM19041.1"/>
    </source>
</evidence>
<sequence length="369" mass="43441">MSKPTTNRIFGLDLMRALAILMVLFGHCLWIYPERQDILYQSLQLFGFFGVELFFVLSGFLIGNILFKLFIKEEFTPKTALYFLKRRWFRTLPNYYLVLLINVLVAFLVGYNIPQLWRYFFFLQNIKAPMLPFFPESWSLSVEEFAYILLPLALIILGTVIKKGKSRVYLLAVITLIALSFLAKIDYTYATTNTTLNQWNVALKSVVIYRLDSIYIGVFASWIFNNYQQVWEKAKQISALLGMLLFLFLFFGLAYFGLLIETNPNFWNLLYLPLTSVCVALFLPLLSLWKTEATFIQKPIEFISKISYSIYLLHYSLILYLMKYFVDTISFSKTERLLFTAIYLIIVFILSTLLYRFYEKPMMDLRDKN</sequence>
<dbReference type="InterPro" id="IPR002656">
    <property type="entry name" value="Acyl_transf_3_dom"/>
</dbReference>
<organism evidence="3">
    <name type="scientific">Flavobacterium capsici</name>
    <dbReference type="NCBI Taxonomy" id="3075618"/>
    <lineage>
        <taxon>Bacteria</taxon>
        <taxon>Pseudomonadati</taxon>
        <taxon>Bacteroidota</taxon>
        <taxon>Flavobacteriia</taxon>
        <taxon>Flavobacteriales</taxon>
        <taxon>Flavobacteriaceae</taxon>
        <taxon>Flavobacterium</taxon>
    </lineage>
</organism>
<keyword evidence="5" id="KW-1185">Reference proteome</keyword>
<evidence type="ECO:0000313" key="5">
    <source>
        <dbReference type="Proteomes" id="UP001304515"/>
    </source>
</evidence>
<accession>A0AA96F355</accession>
<gene>
    <name evidence="4" type="ORF">RN605_06935</name>
    <name evidence="3" type="ORF">RN608_13635</name>
</gene>
<keyword evidence="1" id="KW-0472">Membrane</keyword>
<dbReference type="GO" id="GO:0000271">
    <property type="term" value="P:polysaccharide biosynthetic process"/>
    <property type="evidence" value="ECO:0007669"/>
    <property type="project" value="TreeGrafter"/>
</dbReference>
<dbReference type="Pfam" id="PF01757">
    <property type="entry name" value="Acyl_transf_3"/>
    <property type="match status" value="1"/>
</dbReference>
<proteinExistence type="predicted"/>
<dbReference type="GO" id="GO:0016747">
    <property type="term" value="F:acyltransferase activity, transferring groups other than amino-acyl groups"/>
    <property type="evidence" value="ECO:0007669"/>
    <property type="project" value="InterPro"/>
</dbReference>
<dbReference type="EC" id="2.3.-.-" evidence="3"/>
<reference evidence="3 5" key="1">
    <citation type="submission" date="2023-09" db="EMBL/GenBank/DDBJ databases">
        <title>Flavobacterium sp. a novel bacteria isolate from Pepper rhizosphere.</title>
        <authorList>
            <person name="Peng Y."/>
            <person name="Lee J."/>
        </authorList>
    </citation>
    <scope>NUCLEOTIDE SEQUENCE</scope>
    <source>
        <strain evidence="3">PMR2A8</strain>
        <strain evidence="4 5">PMTSA4</strain>
    </source>
</reference>
<dbReference type="EMBL" id="CP134890">
    <property type="protein sequence ID" value="WNM23091.1"/>
    <property type="molecule type" value="Genomic_DNA"/>
</dbReference>
<feature type="transmembrane region" description="Helical" evidence="1">
    <location>
        <begin position="308"/>
        <end position="326"/>
    </location>
</feature>
<dbReference type="AlphaFoldDB" id="A0AA96EVP4"/>
<dbReference type="PANTHER" id="PTHR23028">
    <property type="entry name" value="ACETYLTRANSFERASE"/>
    <property type="match status" value="1"/>
</dbReference>
<keyword evidence="3" id="KW-0808">Transferase</keyword>
<feature type="transmembrane region" description="Helical" evidence="1">
    <location>
        <begin position="12"/>
        <end position="33"/>
    </location>
</feature>
<keyword evidence="1" id="KW-0812">Transmembrane</keyword>
<keyword evidence="1" id="KW-1133">Transmembrane helix</keyword>
<protein>
    <submittedName>
        <fullName evidence="3">Acyltransferase</fullName>
        <ecNumber evidence="3">2.3.-.-</ecNumber>
    </submittedName>
</protein>
<feature type="transmembrane region" description="Helical" evidence="1">
    <location>
        <begin position="92"/>
        <end position="113"/>
    </location>
</feature>
<evidence type="ECO:0000313" key="4">
    <source>
        <dbReference type="EMBL" id="WNM23091.1"/>
    </source>
</evidence>
<feature type="transmembrane region" description="Helical" evidence="1">
    <location>
        <begin position="266"/>
        <end position="288"/>
    </location>
</feature>
<dbReference type="KEGG" id="fcj:RN605_06935"/>
<dbReference type="GO" id="GO:0016020">
    <property type="term" value="C:membrane"/>
    <property type="evidence" value="ECO:0007669"/>
    <property type="project" value="TreeGrafter"/>
</dbReference>
<feature type="transmembrane region" description="Helical" evidence="1">
    <location>
        <begin position="338"/>
        <end position="358"/>
    </location>
</feature>
<feature type="transmembrane region" description="Helical" evidence="1">
    <location>
        <begin position="237"/>
        <end position="260"/>
    </location>
</feature>
<name>A0AA96EVP4_9FLAO</name>
<dbReference type="EMBL" id="CP134878">
    <property type="protein sequence ID" value="WNM19041.1"/>
    <property type="molecule type" value="Genomic_DNA"/>
</dbReference>
<evidence type="ECO:0000259" key="2">
    <source>
        <dbReference type="Pfam" id="PF01757"/>
    </source>
</evidence>
<feature type="transmembrane region" description="Helical" evidence="1">
    <location>
        <begin position="145"/>
        <end position="161"/>
    </location>
</feature>
<evidence type="ECO:0000256" key="1">
    <source>
        <dbReference type="SAM" id="Phobius"/>
    </source>
</evidence>
<accession>A0AA96EVP4</accession>
<dbReference type="PANTHER" id="PTHR23028:SF53">
    <property type="entry name" value="ACYL_TRANSF_3 DOMAIN-CONTAINING PROTEIN"/>
    <property type="match status" value="1"/>
</dbReference>
<dbReference type="InterPro" id="IPR050879">
    <property type="entry name" value="Acyltransferase_3"/>
</dbReference>
<feature type="transmembrane region" description="Helical" evidence="1">
    <location>
        <begin position="207"/>
        <end position="225"/>
    </location>
</feature>